<comment type="function">
    <text evidence="12">Guanine nucleotide-binding proteins (G proteins) are involved as modulators or transducers in various transmembrane signaling systems. Involved in the mating pathway.</text>
</comment>
<evidence type="ECO:0000256" key="15">
    <source>
        <dbReference type="PIRSR" id="PIRSR601019-2"/>
    </source>
</evidence>
<feature type="binding site" evidence="14">
    <location>
        <begin position="152"/>
        <end position="153"/>
    </location>
    <ligand>
        <name>GTP</name>
        <dbReference type="ChEBI" id="CHEBI:37565"/>
    </ligand>
</feature>
<dbReference type="GO" id="GO:0003924">
    <property type="term" value="F:GTPase activity"/>
    <property type="evidence" value="ECO:0007669"/>
    <property type="project" value="InterPro"/>
</dbReference>
<dbReference type="PANTHER" id="PTHR10218:SF369">
    <property type="entry name" value="GUANINE NUCLEOTIDE-BINDING PROTEIN ALPHA-2 SUBUNIT"/>
    <property type="match status" value="1"/>
</dbReference>
<dbReference type="SUPFAM" id="SSF52540">
    <property type="entry name" value="P-loop containing nucleoside triphosphate hydrolases"/>
    <property type="match status" value="1"/>
</dbReference>
<evidence type="ECO:0000256" key="11">
    <source>
        <dbReference type="ARBA" id="ARBA00023288"/>
    </source>
</evidence>
<dbReference type="GO" id="GO:0010255">
    <property type="term" value="P:glucose mediated signaling pathway"/>
    <property type="evidence" value="ECO:0007669"/>
    <property type="project" value="UniProtKB-ARBA"/>
</dbReference>
<evidence type="ECO:0000256" key="8">
    <source>
        <dbReference type="ARBA" id="ARBA00023134"/>
    </source>
</evidence>
<evidence type="ECO:0000313" key="17">
    <source>
        <dbReference type="EMBL" id="GAW06606.1"/>
    </source>
</evidence>
<keyword evidence="7 15" id="KW-0460">Magnesium</keyword>
<reference evidence="17 18" key="2">
    <citation type="submission" date="2017-02" db="EMBL/GenBank/DDBJ databases">
        <title>A genome survey and senescence transcriptome analysis in Lentinula edodes.</title>
        <authorList>
            <person name="Sakamoto Y."/>
            <person name="Nakade K."/>
            <person name="Sato S."/>
            <person name="Yoshida Y."/>
            <person name="Miyazaki K."/>
            <person name="Natsume S."/>
            <person name="Konno N."/>
        </authorList>
    </citation>
    <scope>NUCLEOTIDE SEQUENCE [LARGE SCALE GENOMIC DNA]</scope>
    <source>
        <strain evidence="17 18">NBRC 111202</strain>
    </source>
</reference>
<dbReference type="InterPro" id="IPR001019">
    <property type="entry name" value="Gprotein_alpha_su"/>
</dbReference>
<keyword evidence="10" id="KW-0807">Transducer</keyword>
<evidence type="ECO:0000256" key="14">
    <source>
        <dbReference type="PIRSR" id="PIRSR601019-1"/>
    </source>
</evidence>
<dbReference type="InterPro" id="IPR027417">
    <property type="entry name" value="P-loop_NTPase"/>
</dbReference>
<keyword evidence="6" id="KW-0378">Hydrolase</keyword>
<sequence length="379" mass="43135">MGNCVSQPGKEDKERSDAIDRQIEDDSKKFKRECKILLLGSGESGKSTIVKQMRIIHKDGFPDSERATYRSIVYRNVLDSAQAIIVAMRKLGIDCTVYSNRMLADKIMDYHLDETTAFTLSPEIADAIHQFWGDPVMSKVVDEHGSEFYLMDSAPYFFGEVLRIGSPDYLPTETDVLRARQKSTGITETRFTMGQLSIHMFDVGGQRSERRKWIHCFESVTSIIFCTALSEYDQVLLEERNQNRMTESLILFESIINSRWFLRTSIILFLNKIDVFKKKLPKVPLERYFPEYTGGNDINKAAKYILWKFMQANRARLSVYPHLTQATDTTNIRLVFAAVKETILQNALKDSGRSSSLPTGTTVYLDAPGATDQVAEILA</sequence>
<reference evidence="17 18" key="1">
    <citation type="submission" date="2016-08" db="EMBL/GenBank/DDBJ databases">
        <authorList>
            <consortium name="Lentinula edodes genome sequencing consortium"/>
            <person name="Sakamoto Y."/>
            <person name="Nakade K."/>
            <person name="Sato S."/>
            <person name="Yoshida Y."/>
            <person name="Miyazaki K."/>
            <person name="Natsume S."/>
            <person name="Konno N."/>
        </authorList>
    </citation>
    <scope>NUCLEOTIDE SEQUENCE [LARGE SCALE GENOMIC DNA]</scope>
    <source>
        <strain evidence="17 18">NBRC 111202</strain>
    </source>
</reference>
<dbReference type="Pfam" id="PF00503">
    <property type="entry name" value="G-alpha"/>
    <property type="match status" value="1"/>
</dbReference>
<evidence type="ECO:0000256" key="9">
    <source>
        <dbReference type="ARBA" id="ARBA00023139"/>
    </source>
</evidence>
<name>A0A1Q3EHE4_LENED</name>
<dbReference type="EMBL" id="BDGU01000328">
    <property type="protein sequence ID" value="GAW06606.1"/>
    <property type="molecule type" value="Genomic_DNA"/>
</dbReference>
<feature type="compositionally biased region" description="Basic and acidic residues" evidence="16">
    <location>
        <begin position="9"/>
        <end position="22"/>
    </location>
</feature>
<dbReference type="CDD" id="cd00066">
    <property type="entry name" value="G-alpha"/>
    <property type="match status" value="1"/>
</dbReference>
<evidence type="ECO:0000313" key="18">
    <source>
        <dbReference type="Proteomes" id="UP000188533"/>
    </source>
</evidence>
<keyword evidence="3" id="KW-0519">Myristate</keyword>
<dbReference type="Gene3D" id="3.40.50.300">
    <property type="entry name" value="P-loop containing nucleotide triphosphate hydrolases"/>
    <property type="match status" value="1"/>
</dbReference>
<dbReference type="PRINTS" id="PR01241">
    <property type="entry name" value="GPROTEINAFNG"/>
</dbReference>
<evidence type="ECO:0000256" key="6">
    <source>
        <dbReference type="ARBA" id="ARBA00022801"/>
    </source>
</evidence>
<comment type="cofactor">
    <cofactor evidence="1">
        <name>Mg(2+)</name>
        <dbReference type="ChEBI" id="CHEBI:18420"/>
    </cofactor>
</comment>
<feature type="region of interest" description="Disordered" evidence="16">
    <location>
        <begin position="1"/>
        <end position="22"/>
    </location>
</feature>
<dbReference type="AlphaFoldDB" id="A0A1Q3EHE4"/>
<evidence type="ECO:0000256" key="1">
    <source>
        <dbReference type="ARBA" id="ARBA00001946"/>
    </source>
</evidence>
<dbReference type="GO" id="GO:0031683">
    <property type="term" value="F:G-protein beta/gamma-subunit complex binding"/>
    <property type="evidence" value="ECO:0007669"/>
    <property type="project" value="InterPro"/>
</dbReference>
<dbReference type="InterPro" id="IPR011025">
    <property type="entry name" value="GproteinA_insert"/>
</dbReference>
<feature type="binding site" evidence="14">
    <location>
        <begin position="43"/>
        <end position="48"/>
    </location>
    <ligand>
        <name>GTP</name>
        <dbReference type="ChEBI" id="CHEBI:37565"/>
    </ligand>
</feature>
<dbReference type="FunFam" id="3.40.50.300:FF:000692">
    <property type="entry name" value="Guanine nucleotide-binding protein subunit alpha"/>
    <property type="match status" value="1"/>
</dbReference>
<keyword evidence="5 14" id="KW-0547">Nucleotide-binding</keyword>
<dbReference type="FunFam" id="3.40.50.300:FF:000181">
    <property type="entry name" value="Guanine nucleotide-binding protein subunit alpha"/>
    <property type="match status" value="1"/>
</dbReference>
<dbReference type="GO" id="GO:0001664">
    <property type="term" value="F:G protein-coupled receptor binding"/>
    <property type="evidence" value="ECO:0007669"/>
    <property type="project" value="InterPro"/>
</dbReference>
<dbReference type="GO" id="GO:0005834">
    <property type="term" value="C:heterotrimeric G-protein complex"/>
    <property type="evidence" value="ECO:0007669"/>
    <property type="project" value="InterPro"/>
</dbReference>
<dbReference type="PRINTS" id="PR00318">
    <property type="entry name" value="GPROTEINA"/>
</dbReference>
<dbReference type="GO" id="GO:0005525">
    <property type="term" value="F:GTP binding"/>
    <property type="evidence" value="ECO:0007669"/>
    <property type="project" value="UniProtKB-KW"/>
</dbReference>
<dbReference type="PROSITE" id="PS51882">
    <property type="entry name" value="G_ALPHA"/>
    <property type="match status" value="1"/>
</dbReference>
<keyword evidence="9" id="KW-0564">Palmitate</keyword>
<accession>A0A1Q3EHE4</accession>
<dbReference type="InterPro" id="IPR002975">
    <property type="entry name" value="Fungi_Gprotein_alpha"/>
</dbReference>
<evidence type="ECO:0000256" key="2">
    <source>
        <dbReference type="ARBA" id="ARBA00011356"/>
    </source>
</evidence>
<dbReference type="Proteomes" id="UP000188533">
    <property type="component" value="Unassembled WGS sequence"/>
</dbReference>
<dbReference type="GO" id="GO:0005737">
    <property type="term" value="C:cytoplasm"/>
    <property type="evidence" value="ECO:0007669"/>
    <property type="project" value="TreeGrafter"/>
</dbReference>
<evidence type="ECO:0000256" key="13">
    <source>
        <dbReference type="ARBA" id="ARBA00072426"/>
    </source>
</evidence>
<comment type="subunit">
    <text evidence="2">G proteins are composed of 3 units; alpha, beta and gamma. The alpha chain contains the guanine nucleotide binding site.</text>
</comment>
<dbReference type="Gene3D" id="1.10.400.10">
    <property type="entry name" value="GI Alpha 1, domain 2-like"/>
    <property type="match status" value="1"/>
</dbReference>
<evidence type="ECO:0000256" key="5">
    <source>
        <dbReference type="ARBA" id="ARBA00022741"/>
    </source>
</evidence>
<proteinExistence type="predicted"/>
<feature type="binding site" evidence="14">
    <location>
        <begin position="202"/>
        <end position="206"/>
    </location>
    <ligand>
        <name>GTP</name>
        <dbReference type="ChEBI" id="CHEBI:37565"/>
    </ligand>
</feature>
<keyword evidence="18" id="KW-1185">Reference proteome</keyword>
<evidence type="ECO:0000256" key="10">
    <source>
        <dbReference type="ARBA" id="ARBA00023224"/>
    </source>
</evidence>
<gene>
    <name evidence="17" type="ORF">LENED_008543</name>
</gene>
<dbReference type="GO" id="GO:0007189">
    <property type="term" value="P:adenylate cyclase-activating G protein-coupled receptor signaling pathway"/>
    <property type="evidence" value="ECO:0007669"/>
    <property type="project" value="TreeGrafter"/>
</dbReference>
<feature type="binding site" evidence="14">
    <location>
        <begin position="271"/>
        <end position="274"/>
    </location>
    <ligand>
        <name>GTP</name>
        <dbReference type="ChEBI" id="CHEBI:37565"/>
    </ligand>
</feature>
<dbReference type="GO" id="GO:0046872">
    <property type="term" value="F:metal ion binding"/>
    <property type="evidence" value="ECO:0007669"/>
    <property type="project" value="UniProtKB-KW"/>
</dbReference>
<dbReference type="SUPFAM" id="SSF47895">
    <property type="entry name" value="Transducin (alpha subunit), insertion domain"/>
    <property type="match status" value="1"/>
</dbReference>
<dbReference type="PANTHER" id="PTHR10218">
    <property type="entry name" value="GTP-BINDING PROTEIN ALPHA SUBUNIT"/>
    <property type="match status" value="1"/>
</dbReference>
<evidence type="ECO:0000256" key="12">
    <source>
        <dbReference type="ARBA" id="ARBA00055018"/>
    </source>
</evidence>
<keyword evidence="11" id="KW-0449">Lipoprotein</keyword>
<feature type="binding site" evidence="15">
    <location>
        <position position="183"/>
    </location>
    <ligand>
        <name>Mg(2+)</name>
        <dbReference type="ChEBI" id="CHEBI:18420"/>
    </ligand>
</feature>
<protein>
    <recommendedName>
        <fullName evidence="13">Guanine nucleotide-binding protein subunit alpha</fullName>
    </recommendedName>
</protein>
<feature type="binding site" evidence="14">
    <location>
        <position position="326"/>
    </location>
    <ligand>
        <name>GTP</name>
        <dbReference type="ChEBI" id="CHEBI:37565"/>
    </ligand>
</feature>
<comment type="caution">
    <text evidence="17">The sequence shown here is derived from an EMBL/GenBank/DDBJ whole genome shotgun (WGS) entry which is preliminary data.</text>
</comment>
<dbReference type="FunFam" id="1.10.400.10:FF:000007">
    <property type="entry name" value="Guanine nucleotide-binding protein subunit alpha"/>
    <property type="match status" value="1"/>
</dbReference>
<keyword evidence="4 15" id="KW-0479">Metal-binding</keyword>
<dbReference type="GO" id="GO:0032502">
    <property type="term" value="P:developmental process"/>
    <property type="evidence" value="ECO:0007669"/>
    <property type="project" value="UniProtKB-ARBA"/>
</dbReference>
<evidence type="ECO:0000256" key="4">
    <source>
        <dbReference type="ARBA" id="ARBA00022723"/>
    </source>
</evidence>
<dbReference type="STRING" id="5353.A0A1Q3EHE4"/>
<evidence type="ECO:0000256" key="7">
    <source>
        <dbReference type="ARBA" id="ARBA00022842"/>
    </source>
</evidence>
<dbReference type="SMART" id="SM00275">
    <property type="entry name" value="G_alpha"/>
    <property type="match status" value="1"/>
</dbReference>
<feature type="binding site" evidence="15">
    <location>
        <position position="47"/>
    </location>
    <ligand>
        <name>Mg(2+)</name>
        <dbReference type="ChEBI" id="CHEBI:18420"/>
    </ligand>
</feature>
<organism evidence="17 18">
    <name type="scientific">Lentinula edodes</name>
    <name type="common">Shiitake mushroom</name>
    <name type="synonym">Lentinus edodes</name>
    <dbReference type="NCBI Taxonomy" id="5353"/>
    <lineage>
        <taxon>Eukaryota</taxon>
        <taxon>Fungi</taxon>
        <taxon>Dikarya</taxon>
        <taxon>Basidiomycota</taxon>
        <taxon>Agaricomycotina</taxon>
        <taxon>Agaricomycetes</taxon>
        <taxon>Agaricomycetidae</taxon>
        <taxon>Agaricales</taxon>
        <taxon>Marasmiineae</taxon>
        <taxon>Omphalotaceae</taxon>
        <taxon>Lentinula</taxon>
    </lineage>
</organism>
<evidence type="ECO:0000256" key="16">
    <source>
        <dbReference type="SAM" id="MobiDB-lite"/>
    </source>
</evidence>
<keyword evidence="8 14" id="KW-0342">GTP-binding</keyword>
<evidence type="ECO:0000256" key="3">
    <source>
        <dbReference type="ARBA" id="ARBA00022707"/>
    </source>
</evidence>